<dbReference type="PROSITE" id="PS51257">
    <property type="entry name" value="PROKAR_LIPOPROTEIN"/>
    <property type="match status" value="1"/>
</dbReference>
<dbReference type="PANTHER" id="PTHR16140:SF15">
    <property type="entry name" value="NON-STRUCTURAL MAINTENANCE OF CHROMOSOMES ELEMENT 4"/>
    <property type="match status" value="1"/>
</dbReference>
<evidence type="ECO:0000256" key="5">
    <source>
        <dbReference type="ARBA" id="ARBA00023204"/>
    </source>
</evidence>
<evidence type="ECO:0000256" key="8">
    <source>
        <dbReference type="SAM" id="MobiDB-lite"/>
    </source>
</evidence>
<dbReference type="GO" id="GO:0030915">
    <property type="term" value="C:Smc5-Smc6 complex"/>
    <property type="evidence" value="ECO:0007669"/>
    <property type="project" value="UniProtKB-UniRule"/>
</dbReference>
<sequence length="394" mass="43506">MRDRAESSASGAAAAAGCGGAGGRDPDEAWKEEFDVAWRQTNKERAALRSQYAAARDAIRDLKDDPALGQFEAAMDRIEKLHEKVQRPLEQLADSEALLDLADALVSSTKAENRDGPTPSEFVAALLRRFGVTPTPLHDANEPFSWSSLGSAVSPLFMTATGCQTMNGPMGLTVKERRHVARRQSGCLDSKPAEPDELAPDQDKSNDTDKNIAVMFNVLRNHRRVKLEHLILNRQSFAQTVENIFALSFLVKDGRAEISVDGSGDHFVAPRNAPAATLVESGEVINSQFVFRFDIKDWQIMQRMVKPGEELLPHRDSYCGGEYKNTLSSSASNCSQLGSDSEHLKEDESAKEDPVEFTNDKAMKENLADWCPGDDTSKKRKRQHVGRRLFSADD</sequence>
<comment type="function">
    <text evidence="7">Component of the SMC5-SMC6 complex, that promotes sister chromatid alignment after DNA damage and facilitates double-stranded DNA breaks (DSBs) repair via homologous recombination between sister chromatids.</text>
</comment>
<keyword evidence="3 7" id="KW-0227">DNA damage</keyword>
<keyword evidence="4 7" id="KW-0233">DNA recombination</keyword>
<evidence type="ECO:0000256" key="3">
    <source>
        <dbReference type="ARBA" id="ARBA00022763"/>
    </source>
</evidence>
<evidence type="ECO:0000256" key="2">
    <source>
        <dbReference type="ARBA" id="ARBA00008997"/>
    </source>
</evidence>
<dbReference type="InterPro" id="IPR027786">
    <property type="entry name" value="Nse4/EID"/>
</dbReference>
<feature type="compositionally biased region" description="Polar residues" evidence="8">
    <location>
        <begin position="330"/>
        <end position="339"/>
    </location>
</feature>
<feature type="domain" description="Non-structural maintenance of chromosome element 4 C-terminal" evidence="9">
    <location>
        <begin position="225"/>
        <end position="311"/>
    </location>
</feature>
<comment type="subunit">
    <text evidence="7">Component of the SMC5-SMC6 complex.</text>
</comment>
<comment type="subcellular location">
    <subcellularLocation>
        <location evidence="1 7">Nucleus</location>
    </subcellularLocation>
</comment>
<dbReference type="PANTHER" id="PTHR16140">
    <property type="entry name" value="NON-STRUCTURAL MAINTENANCE OF CHROMOSOMES ELEMENT 4"/>
    <property type="match status" value="1"/>
</dbReference>
<feature type="compositionally biased region" description="Low complexity" evidence="8">
    <location>
        <begin position="7"/>
        <end position="16"/>
    </location>
</feature>
<dbReference type="Pfam" id="PF08743">
    <property type="entry name" value="Nse4_C"/>
    <property type="match status" value="1"/>
</dbReference>
<dbReference type="InterPro" id="IPR014854">
    <property type="entry name" value="Nse4_C"/>
</dbReference>
<evidence type="ECO:0000313" key="11">
    <source>
        <dbReference type="Proteomes" id="UP001497457"/>
    </source>
</evidence>
<reference evidence="11" key="1">
    <citation type="submission" date="2024-06" db="EMBL/GenBank/DDBJ databases">
        <authorList>
            <person name="Ryan C."/>
        </authorList>
    </citation>
    <scope>NUCLEOTIDE SEQUENCE [LARGE SCALE GENOMIC DNA]</scope>
</reference>
<proteinExistence type="inferred from homology"/>
<keyword evidence="11" id="KW-1185">Reference proteome</keyword>
<feature type="compositionally biased region" description="Basic residues" evidence="8">
    <location>
        <begin position="378"/>
        <end position="387"/>
    </location>
</feature>
<gene>
    <name evidence="10" type="ORF">URODEC1_LOCUS71408</name>
</gene>
<feature type="region of interest" description="Disordered" evidence="8">
    <location>
        <begin position="330"/>
        <end position="394"/>
    </location>
</feature>
<name>A0ABC9C2F3_9POAL</name>
<dbReference type="AlphaFoldDB" id="A0ABC9C2F3"/>
<dbReference type="Proteomes" id="UP001497457">
    <property type="component" value="Chromosome 28b"/>
</dbReference>
<evidence type="ECO:0000256" key="1">
    <source>
        <dbReference type="ARBA" id="ARBA00004123"/>
    </source>
</evidence>
<dbReference type="GO" id="GO:0006281">
    <property type="term" value="P:DNA repair"/>
    <property type="evidence" value="ECO:0007669"/>
    <property type="project" value="UniProtKB-UniRule"/>
</dbReference>
<feature type="region of interest" description="Disordered" evidence="8">
    <location>
        <begin position="181"/>
        <end position="208"/>
    </location>
</feature>
<evidence type="ECO:0000259" key="9">
    <source>
        <dbReference type="Pfam" id="PF08743"/>
    </source>
</evidence>
<reference evidence="10 11" key="2">
    <citation type="submission" date="2024-10" db="EMBL/GenBank/DDBJ databases">
        <authorList>
            <person name="Ryan C."/>
        </authorList>
    </citation>
    <scope>NUCLEOTIDE SEQUENCE [LARGE SCALE GENOMIC DNA]</scope>
</reference>
<feature type="compositionally biased region" description="Basic and acidic residues" evidence="8">
    <location>
        <begin position="340"/>
        <end position="367"/>
    </location>
</feature>
<comment type="similarity">
    <text evidence="2 7">Belongs to the NSE4 family.</text>
</comment>
<dbReference type="GO" id="GO:0006310">
    <property type="term" value="P:DNA recombination"/>
    <property type="evidence" value="ECO:0007669"/>
    <property type="project" value="UniProtKB-UniRule"/>
</dbReference>
<organism evidence="10 11">
    <name type="scientific">Urochloa decumbens</name>
    <dbReference type="NCBI Taxonomy" id="240449"/>
    <lineage>
        <taxon>Eukaryota</taxon>
        <taxon>Viridiplantae</taxon>
        <taxon>Streptophyta</taxon>
        <taxon>Embryophyta</taxon>
        <taxon>Tracheophyta</taxon>
        <taxon>Spermatophyta</taxon>
        <taxon>Magnoliopsida</taxon>
        <taxon>Liliopsida</taxon>
        <taxon>Poales</taxon>
        <taxon>Poaceae</taxon>
        <taxon>PACMAD clade</taxon>
        <taxon>Panicoideae</taxon>
        <taxon>Panicodae</taxon>
        <taxon>Paniceae</taxon>
        <taxon>Melinidinae</taxon>
        <taxon>Urochloa</taxon>
    </lineage>
</organism>
<feature type="region of interest" description="Disordered" evidence="8">
    <location>
        <begin position="1"/>
        <end position="27"/>
    </location>
</feature>
<keyword evidence="6 7" id="KW-0539">Nucleus</keyword>
<evidence type="ECO:0000256" key="6">
    <source>
        <dbReference type="ARBA" id="ARBA00023242"/>
    </source>
</evidence>
<keyword evidence="5 7" id="KW-0234">DNA repair</keyword>
<evidence type="ECO:0000256" key="4">
    <source>
        <dbReference type="ARBA" id="ARBA00023172"/>
    </source>
</evidence>
<dbReference type="GO" id="GO:0005634">
    <property type="term" value="C:nucleus"/>
    <property type="evidence" value="ECO:0007669"/>
    <property type="project" value="UniProtKB-SubCell"/>
</dbReference>
<evidence type="ECO:0000313" key="10">
    <source>
        <dbReference type="EMBL" id="CAL5013432.1"/>
    </source>
</evidence>
<dbReference type="EMBL" id="OZ075138">
    <property type="protein sequence ID" value="CAL5013432.1"/>
    <property type="molecule type" value="Genomic_DNA"/>
</dbReference>
<evidence type="ECO:0000256" key="7">
    <source>
        <dbReference type="RuleBase" id="RU365071"/>
    </source>
</evidence>
<protein>
    <recommendedName>
        <fullName evidence="7">Non-structural maintenance of chromosomes element 4</fullName>
    </recommendedName>
</protein>
<accession>A0ABC9C2F3</accession>